<evidence type="ECO:0000313" key="2">
    <source>
        <dbReference type="Proteomes" id="UP000054560"/>
    </source>
</evidence>
<feature type="non-terminal residue" evidence="1">
    <location>
        <position position="1"/>
    </location>
</feature>
<dbReference type="Proteomes" id="UP000054560">
    <property type="component" value="Unassembled WGS sequence"/>
</dbReference>
<dbReference type="PANTHER" id="PTHR15728:SF0">
    <property type="entry name" value="PAN2-PAN3 DEADENYLATION COMPLEX CATALYTIC SUBUNIT PAN2"/>
    <property type="match status" value="1"/>
</dbReference>
<dbReference type="GO" id="GO:0031251">
    <property type="term" value="C:PAN complex"/>
    <property type="evidence" value="ECO:0007669"/>
    <property type="project" value="TreeGrafter"/>
</dbReference>
<name>A0A0L0FSZ5_9EUKA</name>
<dbReference type="GO" id="GO:0000289">
    <property type="term" value="P:nuclear-transcribed mRNA poly(A) tail shortening"/>
    <property type="evidence" value="ECO:0007669"/>
    <property type="project" value="TreeGrafter"/>
</dbReference>
<gene>
    <name evidence="1" type="ORF">SARC_07916</name>
</gene>
<dbReference type="RefSeq" id="XP_014153598.1">
    <property type="nucleotide sequence ID" value="XM_014298123.1"/>
</dbReference>
<dbReference type="GO" id="GO:0003676">
    <property type="term" value="F:nucleic acid binding"/>
    <property type="evidence" value="ECO:0007669"/>
    <property type="project" value="InterPro"/>
</dbReference>
<evidence type="ECO:0000313" key="1">
    <source>
        <dbReference type="EMBL" id="KNC79696.1"/>
    </source>
</evidence>
<dbReference type="OrthoDB" id="8191639at2759"/>
<reference evidence="1 2" key="1">
    <citation type="submission" date="2011-02" db="EMBL/GenBank/DDBJ databases">
        <title>The Genome Sequence of Sphaeroforma arctica JP610.</title>
        <authorList>
            <consortium name="The Broad Institute Genome Sequencing Platform"/>
            <person name="Russ C."/>
            <person name="Cuomo C."/>
            <person name="Young S.K."/>
            <person name="Zeng Q."/>
            <person name="Gargeya S."/>
            <person name="Alvarado L."/>
            <person name="Berlin A."/>
            <person name="Chapman S.B."/>
            <person name="Chen Z."/>
            <person name="Freedman E."/>
            <person name="Gellesch M."/>
            <person name="Goldberg J."/>
            <person name="Griggs A."/>
            <person name="Gujja S."/>
            <person name="Heilman E."/>
            <person name="Heiman D."/>
            <person name="Howarth C."/>
            <person name="Mehta T."/>
            <person name="Neiman D."/>
            <person name="Pearson M."/>
            <person name="Roberts A."/>
            <person name="Saif S."/>
            <person name="Shea T."/>
            <person name="Shenoy N."/>
            <person name="Sisk P."/>
            <person name="Stolte C."/>
            <person name="Sykes S."/>
            <person name="White J."/>
            <person name="Yandava C."/>
            <person name="Burger G."/>
            <person name="Gray M.W."/>
            <person name="Holland P.W.H."/>
            <person name="King N."/>
            <person name="Lang F.B.F."/>
            <person name="Roger A.J."/>
            <person name="Ruiz-Trillo I."/>
            <person name="Haas B."/>
            <person name="Nusbaum C."/>
            <person name="Birren B."/>
        </authorList>
    </citation>
    <scope>NUCLEOTIDE SEQUENCE [LARGE SCALE GENOMIC DNA]</scope>
    <source>
        <strain evidence="1 2">JP610</strain>
    </source>
</reference>
<dbReference type="PANTHER" id="PTHR15728">
    <property type="entry name" value="DEADENYLATION COMPLEX CATALYTIC SUBUNIT PAN2"/>
    <property type="match status" value="1"/>
</dbReference>
<dbReference type="InterPro" id="IPR036397">
    <property type="entry name" value="RNaseH_sf"/>
</dbReference>
<organism evidence="1 2">
    <name type="scientific">Sphaeroforma arctica JP610</name>
    <dbReference type="NCBI Taxonomy" id="667725"/>
    <lineage>
        <taxon>Eukaryota</taxon>
        <taxon>Ichthyosporea</taxon>
        <taxon>Ichthyophonida</taxon>
        <taxon>Sphaeroforma</taxon>
    </lineage>
</organism>
<sequence length="152" mass="16398">ALRAPKKSSKTTVDISLDVFVNDSEYSMPTKFAKAATPHIIVPITSEDTLPARGAKVAIDAEFVALEMEEAAIRSNGAKSTIRPSQLCLARVSVLWAEGTAIGTAFIDDYIYTTEPVTDYLTQFSGINPGDLNPAVSKKHLVSLKVCPKQWG</sequence>
<proteinExistence type="predicted"/>
<dbReference type="GeneID" id="25908420"/>
<dbReference type="STRING" id="667725.A0A0L0FSZ5"/>
<dbReference type="Gene3D" id="3.30.420.10">
    <property type="entry name" value="Ribonuclease H-like superfamily/Ribonuclease H"/>
    <property type="match status" value="1"/>
</dbReference>
<dbReference type="GO" id="GO:0004535">
    <property type="term" value="F:poly(A)-specific ribonuclease activity"/>
    <property type="evidence" value="ECO:0007669"/>
    <property type="project" value="TreeGrafter"/>
</dbReference>
<dbReference type="InterPro" id="IPR050785">
    <property type="entry name" value="PAN2-PAN3_catalytic_subunit"/>
</dbReference>
<accession>A0A0L0FSZ5</accession>
<dbReference type="EMBL" id="KQ242260">
    <property type="protein sequence ID" value="KNC79696.1"/>
    <property type="molecule type" value="Genomic_DNA"/>
</dbReference>
<protein>
    <submittedName>
        <fullName evidence="1">Uncharacterized protein</fullName>
    </submittedName>
</protein>
<keyword evidence="2" id="KW-1185">Reference proteome</keyword>
<dbReference type="eggNOG" id="KOG1275">
    <property type="taxonomic scope" value="Eukaryota"/>
</dbReference>
<dbReference type="AlphaFoldDB" id="A0A0L0FSZ5"/>
<dbReference type="GO" id="GO:0000932">
    <property type="term" value="C:P-body"/>
    <property type="evidence" value="ECO:0007669"/>
    <property type="project" value="TreeGrafter"/>
</dbReference>